<dbReference type="Proteomes" id="UP000271162">
    <property type="component" value="Unassembled WGS sequence"/>
</dbReference>
<evidence type="ECO:0000313" key="3">
    <source>
        <dbReference type="WBParaSite" id="NBR_0000325401-mRNA-1"/>
    </source>
</evidence>
<dbReference type="AlphaFoldDB" id="A0A0N4XL52"/>
<keyword evidence="2" id="KW-1185">Reference proteome</keyword>
<dbReference type="STRING" id="27835.A0A0N4XL52"/>
<dbReference type="EMBL" id="UYSL01004680">
    <property type="protein sequence ID" value="VDL66845.1"/>
    <property type="molecule type" value="Genomic_DNA"/>
</dbReference>
<reference evidence="3" key="1">
    <citation type="submission" date="2017-02" db="UniProtKB">
        <authorList>
            <consortium name="WormBaseParasite"/>
        </authorList>
    </citation>
    <scope>IDENTIFICATION</scope>
</reference>
<name>A0A0N4XL52_NIPBR</name>
<organism evidence="3">
    <name type="scientific">Nippostrongylus brasiliensis</name>
    <name type="common">Rat hookworm</name>
    <dbReference type="NCBI Taxonomy" id="27835"/>
    <lineage>
        <taxon>Eukaryota</taxon>
        <taxon>Metazoa</taxon>
        <taxon>Ecdysozoa</taxon>
        <taxon>Nematoda</taxon>
        <taxon>Chromadorea</taxon>
        <taxon>Rhabditida</taxon>
        <taxon>Rhabditina</taxon>
        <taxon>Rhabditomorpha</taxon>
        <taxon>Strongyloidea</taxon>
        <taxon>Heligmosomidae</taxon>
        <taxon>Nippostrongylus</taxon>
    </lineage>
</organism>
<evidence type="ECO:0000313" key="1">
    <source>
        <dbReference type="EMBL" id="VDL66845.1"/>
    </source>
</evidence>
<protein>
    <submittedName>
        <fullName evidence="1 3">Uncharacterized protein</fullName>
    </submittedName>
</protein>
<accession>A0A0N4XL52</accession>
<evidence type="ECO:0000313" key="2">
    <source>
        <dbReference type="Proteomes" id="UP000271162"/>
    </source>
</evidence>
<dbReference type="WBParaSite" id="NBR_0000325401-mRNA-1">
    <property type="protein sequence ID" value="NBR_0000325401-mRNA-1"/>
    <property type="gene ID" value="NBR_0000325401"/>
</dbReference>
<proteinExistence type="predicted"/>
<sequence>MMCWSEFRALHGCPSLDFSPFKHFSSQDLTVSDGSLRDDENSMAAAAQKLLGRLGTLGVGLAIAGGVAQSALYNGG</sequence>
<reference evidence="1 2" key="2">
    <citation type="submission" date="2018-11" db="EMBL/GenBank/DDBJ databases">
        <authorList>
            <consortium name="Pathogen Informatics"/>
        </authorList>
    </citation>
    <scope>NUCLEOTIDE SEQUENCE [LARGE SCALE GENOMIC DNA]</scope>
</reference>
<gene>
    <name evidence="1" type="ORF">NBR_LOCUS3256</name>
</gene>